<gene>
    <name evidence="2" type="ORF">KN815_35825</name>
</gene>
<evidence type="ECO:0000313" key="2">
    <source>
        <dbReference type="EMBL" id="MBU3869231.1"/>
    </source>
</evidence>
<feature type="domain" description="HTH cro/C1-type" evidence="1">
    <location>
        <begin position="14"/>
        <end position="68"/>
    </location>
</feature>
<comment type="caution">
    <text evidence="2">The sequence shown here is derived from an EMBL/GenBank/DDBJ whole genome shotgun (WGS) entry which is preliminary data.</text>
</comment>
<evidence type="ECO:0000313" key="3">
    <source>
        <dbReference type="Proteomes" id="UP000720508"/>
    </source>
</evidence>
<dbReference type="CDD" id="cd00093">
    <property type="entry name" value="HTH_XRE"/>
    <property type="match status" value="1"/>
</dbReference>
<accession>A0ABS6CQL5</accession>
<dbReference type="Proteomes" id="UP000720508">
    <property type="component" value="Unassembled WGS sequence"/>
</dbReference>
<proteinExistence type="predicted"/>
<reference evidence="2 3" key="1">
    <citation type="submission" date="2021-06" db="EMBL/GenBank/DDBJ databases">
        <authorList>
            <person name="Pan X."/>
        </authorList>
    </citation>
    <scope>NUCLEOTIDE SEQUENCE [LARGE SCALE GENOMIC DNA]</scope>
    <source>
        <strain evidence="2 3">4503</strain>
    </source>
</reference>
<dbReference type="InterPro" id="IPR001387">
    <property type="entry name" value="Cro/C1-type_HTH"/>
</dbReference>
<dbReference type="RefSeq" id="WP_216346014.1">
    <property type="nucleotide sequence ID" value="NZ_JAHLEM010000549.1"/>
</dbReference>
<dbReference type="EMBL" id="JAHLEM010000549">
    <property type="protein sequence ID" value="MBU3869231.1"/>
    <property type="molecule type" value="Genomic_DNA"/>
</dbReference>
<organism evidence="2 3">
    <name type="scientific">Streptomyces niphimycinicus</name>
    <dbReference type="NCBI Taxonomy" id="2842201"/>
    <lineage>
        <taxon>Bacteria</taxon>
        <taxon>Bacillati</taxon>
        <taxon>Actinomycetota</taxon>
        <taxon>Actinomycetes</taxon>
        <taxon>Kitasatosporales</taxon>
        <taxon>Streptomycetaceae</taxon>
        <taxon>Streptomyces</taxon>
    </lineage>
</organism>
<protein>
    <submittedName>
        <fullName evidence="2">Helix-turn-helix domain-containing protein</fullName>
    </submittedName>
</protein>
<name>A0ABS6CQL5_9ACTN</name>
<dbReference type="SMART" id="SM00530">
    <property type="entry name" value="HTH_XRE"/>
    <property type="match status" value="1"/>
</dbReference>
<evidence type="ECO:0000259" key="1">
    <source>
        <dbReference type="PROSITE" id="PS50943"/>
    </source>
</evidence>
<keyword evidence="3" id="KW-1185">Reference proteome</keyword>
<dbReference type="Pfam" id="PF13560">
    <property type="entry name" value="HTH_31"/>
    <property type="match status" value="1"/>
</dbReference>
<dbReference type="PROSITE" id="PS50943">
    <property type="entry name" value="HTH_CROC1"/>
    <property type="match status" value="1"/>
</dbReference>
<sequence length="431" mass="45245">MDVIRPAQEIGAELRGARCRARLTQTQVGGAVGYSASAVSRIEAGRMRLEYDRLLAFAAFLGIPPDRLTRTPVPGGAMLGTVGRPADEEDAVRRRNLLTGAAAIGVTAALGAPPAAAAAGGGDPAAPLEDYLFRLPSAAPVPVARLVQETASARADFRAARYTSLGHALPGLLAAVSATWEEASGHAREKAGVVLARAYVLAAELALKQHSDAAWAAADRALTAARTSGHPVPIGEASRVLAITMRRSGNCPSAVRHLTREAGDLDTGQEQTAAVRTTLMLTAAYSAATGGDRTTALDLLDAAEEETARREAAPSGLFTVDATRTQVDVYRIGVFNALGIPDEGVSVARGINIDSMPTPERRARAWTDTARMWHALRDGQQTLAALRRVEQEAPQEVRRPALRALTADLLYAPARVPGVREFAARTGAVPG</sequence>